<keyword evidence="2" id="KW-1185">Reference proteome</keyword>
<evidence type="ECO:0000313" key="2">
    <source>
        <dbReference type="Proteomes" id="UP000183832"/>
    </source>
</evidence>
<evidence type="ECO:0000313" key="1">
    <source>
        <dbReference type="EMBL" id="CRL08403.1"/>
    </source>
</evidence>
<proteinExistence type="predicted"/>
<name>A0A1J1J7M9_9DIPT</name>
<gene>
    <name evidence="1" type="ORF">CLUMA_CG021442</name>
</gene>
<dbReference type="AlphaFoldDB" id="A0A1J1J7M9"/>
<protein>
    <submittedName>
        <fullName evidence="1">CLUMA_CG021442, isoform A</fullName>
    </submittedName>
</protein>
<reference evidence="1 2" key="1">
    <citation type="submission" date="2015-04" db="EMBL/GenBank/DDBJ databases">
        <authorList>
            <person name="Syromyatnikov M.Y."/>
            <person name="Popov V.N."/>
        </authorList>
    </citation>
    <scope>NUCLEOTIDE SEQUENCE [LARGE SCALE GENOMIC DNA]</scope>
</reference>
<dbReference type="Proteomes" id="UP000183832">
    <property type="component" value="Unassembled WGS sequence"/>
</dbReference>
<sequence length="70" mass="8302">MTLNVINKRREEDDTWNEIKLNFAAQCHNTVSMTYHRLRLMLLCQKESNKNESGVNNVLSMRDNLTCRMK</sequence>
<dbReference type="EMBL" id="CVRI01000075">
    <property type="protein sequence ID" value="CRL08403.1"/>
    <property type="molecule type" value="Genomic_DNA"/>
</dbReference>
<organism evidence="1 2">
    <name type="scientific">Clunio marinus</name>
    <dbReference type="NCBI Taxonomy" id="568069"/>
    <lineage>
        <taxon>Eukaryota</taxon>
        <taxon>Metazoa</taxon>
        <taxon>Ecdysozoa</taxon>
        <taxon>Arthropoda</taxon>
        <taxon>Hexapoda</taxon>
        <taxon>Insecta</taxon>
        <taxon>Pterygota</taxon>
        <taxon>Neoptera</taxon>
        <taxon>Endopterygota</taxon>
        <taxon>Diptera</taxon>
        <taxon>Nematocera</taxon>
        <taxon>Chironomoidea</taxon>
        <taxon>Chironomidae</taxon>
        <taxon>Clunio</taxon>
    </lineage>
</organism>
<accession>A0A1J1J7M9</accession>